<dbReference type="InterPro" id="IPR000030">
    <property type="entry name" value="PPE_dom"/>
</dbReference>
<dbReference type="EMBL" id="FTRV01000009">
    <property type="protein sequence ID" value="SPM26953.1"/>
    <property type="molecule type" value="Genomic_DNA"/>
</dbReference>
<feature type="domain" description="PPE" evidence="2">
    <location>
        <begin position="3"/>
        <end position="165"/>
    </location>
</feature>
<reference evidence="4 5" key="1">
    <citation type="submission" date="2017-01" db="EMBL/GenBank/DDBJ databases">
        <authorList>
            <consortium name="Urmite Genomes"/>
        </authorList>
    </citation>
    <scope>NUCLEOTIDE SEQUENCE [LARGE SCALE GENOMIC DNA]</scope>
    <source>
        <strain evidence="4 5">AB308</strain>
    </source>
</reference>
<feature type="non-terminal residue" evidence="4">
    <location>
        <position position="1"/>
    </location>
</feature>
<dbReference type="Pfam" id="PF00823">
    <property type="entry name" value="PPE"/>
    <property type="match status" value="1"/>
</dbReference>
<dbReference type="PANTHER" id="PTHR46766:SF1">
    <property type="entry name" value="GLUTAMINE-RICH PROTEIN 2"/>
    <property type="match status" value="1"/>
</dbReference>
<feature type="domain" description="PPE family C-terminal" evidence="3">
    <location>
        <begin position="342"/>
        <end position="423"/>
    </location>
</feature>
<dbReference type="FunFam" id="1.20.1260.20:FF:000001">
    <property type="entry name" value="PPE family protein PPE41"/>
    <property type="match status" value="1"/>
</dbReference>
<dbReference type="SUPFAM" id="SSF140459">
    <property type="entry name" value="PE/PPE dimer-like"/>
    <property type="match status" value="1"/>
</dbReference>
<evidence type="ECO:0000256" key="1">
    <source>
        <dbReference type="ARBA" id="ARBA00010652"/>
    </source>
</evidence>
<comment type="similarity">
    <text evidence="1">Belongs to the mycobacterial PPE family.</text>
</comment>
<protein>
    <submittedName>
        <fullName evidence="4">PPE family protein</fullName>
    </submittedName>
</protein>
<evidence type="ECO:0000259" key="2">
    <source>
        <dbReference type="Pfam" id="PF00823"/>
    </source>
</evidence>
<dbReference type="PANTHER" id="PTHR46766">
    <property type="entry name" value="GLUTAMINE-RICH PROTEIN 2"/>
    <property type="match status" value="1"/>
</dbReference>
<dbReference type="InterPro" id="IPR038332">
    <property type="entry name" value="PPE_sf"/>
</dbReference>
<evidence type="ECO:0000313" key="5">
    <source>
        <dbReference type="Proteomes" id="UP000241595"/>
    </source>
</evidence>
<evidence type="ECO:0000259" key="3">
    <source>
        <dbReference type="Pfam" id="PF12484"/>
    </source>
</evidence>
<proteinExistence type="inferred from homology"/>
<dbReference type="AlphaFoldDB" id="A0A2U3N5Y7"/>
<organism evidence="4 5">
    <name type="scientific">Mycobacterium terramassiliense</name>
    <dbReference type="NCBI Taxonomy" id="1841859"/>
    <lineage>
        <taxon>Bacteria</taxon>
        <taxon>Bacillati</taxon>
        <taxon>Actinomycetota</taxon>
        <taxon>Actinomycetes</taxon>
        <taxon>Mycobacteriales</taxon>
        <taxon>Mycobacteriaceae</taxon>
        <taxon>Mycobacterium</taxon>
    </lineage>
</organism>
<sequence length="427" mass="43452">VFDFGALPPEINSGRMYAGPGAESIMVAATAWDALAAELSTAASGYNSVITELTSAPWIGPSSTAMVSAVVPYVSWLGTAAGLAEESASQARAAAGAFEAAFAMTVPPPVIVANRVLLTTLVATNFFGQNTPAIMATEAQYMEMWAQDAAAMYGYAASSAAATVLTPYQAPPNTSTPDAPAEQGAAVAQATAQPAGNSAQTAAQAIQAASIPQTLQQLALQQLSSFQFTNWPFSMFQNQLQDLIKYGLPTVANDWFGIRNNGLAFPATGISPLYNEGRQFLQAYFGVGLGNFGWSIGQQLTFGPGGATAGAGGAWFPTPQFGGLHLGAVGGLGGVHPAGAVSASTGAAGKVGMMSVPANWSTPTSEAAVTLAASEETPVQAGANAVPGNGILRGIPMTGAGRRTAGYGYTNKYGFRYSVLTRPPSAG</sequence>
<dbReference type="STRING" id="1841859.GCA_900157385_00422"/>
<dbReference type="InterPro" id="IPR022171">
    <property type="entry name" value="PPE_C"/>
</dbReference>
<evidence type="ECO:0000313" key="4">
    <source>
        <dbReference type="EMBL" id="SPM26953.1"/>
    </source>
</evidence>
<name>A0A2U3N5Y7_9MYCO</name>
<dbReference type="Proteomes" id="UP000241595">
    <property type="component" value="Unassembled WGS sequence"/>
</dbReference>
<gene>
    <name evidence="4" type="ORF">MTAB308_428</name>
</gene>
<accession>A0A2U3N5Y7</accession>
<keyword evidence="5" id="KW-1185">Reference proteome</keyword>
<dbReference type="GO" id="GO:0052572">
    <property type="term" value="P:response to host immune response"/>
    <property type="evidence" value="ECO:0007669"/>
    <property type="project" value="TreeGrafter"/>
</dbReference>
<dbReference type="Gene3D" id="1.20.1260.20">
    <property type="entry name" value="PPE superfamily"/>
    <property type="match status" value="1"/>
</dbReference>
<dbReference type="Pfam" id="PF12484">
    <property type="entry name" value="PPE-SVP"/>
    <property type="match status" value="1"/>
</dbReference>